<feature type="chain" id="PRO_5046690367" evidence="2">
    <location>
        <begin position="27"/>
        <end position="194"/>
    </location>
</feature>
<accession>A0ABQ2FQZ4</accession>
<evidence type="ECO:0000313" key="3">
    <source>
        <dbReference type="EMBL" id="GGL18275.1"/>
    </source>
</evidence>
<dbReference type="Proteomes" id="UP000604341">
    <property type="component" value="Unassembled WGS sequence"/>
</dbReference>
<protein>
    <submittedName>
        <fullName evidence="3">Uncharacterized protein</fullName>
    </submittedName>
</protein>
<sequence length="194" mass="21369">MRMLMMFPVLTLGVAAAAPFTPTQLAQLVKAPAQAKPTTTDKTGVRGDGTPVEQWTWNNVIMPDGIQFTRLTKQPQQWQLVLNETAYPLKTVAPGLKLLATTRIAYTAKDTGVKFDETQYLYAITSGPFKGAYLQRDMRPSIGNGLTIVTKDYDTAMAKRLPITKSSGSSPYPVADYLKNKAIFCKLEYVKCAP</sequence>
<gene>
    <name evidence="3" type="ORF">GCM10010844_41420</name>
</gene>
<keyword evidence="2" id="KW-0732">Signal</keyword>
<organism evidence="3 4">
    <name type="scientific">Deinococcus radiotolerans</name>
    <dbReference type="NCBI Taxonomy" id="1309407"/>
    <lineage>
        <taxon>Bacteria</taxon>
        <taxon>Thermotogati</taxon>
        <taxon>Deinococcota</taxon>
        <taxon>Deinococci</taxon>
        <taxon>Deinococcales</taxon>
        <taxon>Deinococcaceae</taxon>
        <taxon>Deinococcus</taxon>
    </lineage>
</organism>
<evidence type="ECO:0000313" key="4">
    <source>
        <dbReference type="Proteomes" id="UP000604341"/>
    </source>
</evidence>
<dbReference type="RefSeq" id="WP_189070883.1">
    <property type="nucleotide sequence ID" value="NZ_BMPE01000027.1"/>
</dbReference>
<proteinExistence type="predicted"/>
<dbReference type="EMBL" id="BMPE01000027">
    <property type="protein sequence ID" value="GGL18275.1"/>
    <property type="molecule type" value="Genomic_DNA"/>
</dbReference>
<evidence type="ECO:0000256" key="1">
    <source>
        <dbReference type="SAM" id="MobiDB-lite"/>
    </source>
</evidence>
<feature type="signal peptide" evidence="2">
    <location>
        <begin position="1"/>
        <end position="26"/>
    </location>
</feature>
<keyword evidence="4" id="KW-1185">Reference proteome</keyword>
<feature type="region of interest" description="Disordered" evidence="1">
    <location>
        <begin position="31"/>
        <end position="50"/>
    </location>
</feature>
<name>A0ABQ2FQZ4_9DEIO</name>
<comment type="caution">
    <text evidence="3">The sequence shown here is derived from an EMBL/GenBank/DDBJ whole genome shotgun (WGS) entry which is preliminary data.</text>
</comment>
<evidence type="ECO:0000256" key="2">
    <source>
        <dbReference type="SAM" id="SignalP"/>
    </source>
</evidence>
<reference evidence="4" key="1">
    <citation type="journal article" date="2019" name="Int. J. Syst. Evol. Microbiol.">
        <title>The Global Catalogue of Microorganisms (GCM) 10K type strain sequencing project: providing services to taxonomists for standard genome sequencing and annotation.</title>
        <authorList>
            <consortium name="The Broad Institute Genomics Platform"/>
            <consortium name="The Broad Institute Genome Sequencing Center for Infectious Disease"/>
            <person name="Wu L."/>
            <person name="Ma J."/>
        </authorList>
    </citation>
    <scope>NUCLEOTIDE SEQUENCE [LARGE SCALE GENOMIC DNA]</scope>
    <source>
        <strain evidence="4">JCM 19173</strain>
    </source>
</reference>